<dbReference type="VEuPathDB" id="FungiDB:RO3G_03651"/>
<accession>I1BRW6</accession>
<dbReference type="Proteomes" id="UP000009138">
    <property type="component" value="Unassembled WGS sequence"/>
</dbReference>
<reference evidence="1 2" key="1">
    <citation type="journal article" date="2009" name="PLoS Genet.">
        <title>Genomic analysis of the basal lineage fungus Rhizopus oryzae reveals a whole-genome duplication.</title>
        <authorList>
            <person name="Ma L.-J."/>
            <person name="Ibrahim A.S."/>
            <person name="Skory C."/>
            <person name="Grabherr M.G."/>
            <person name="Burger G."/>
            <person name="Butler M."/>
            <person name="Elias M."/>
            <person name="Idnurm A."/>
            <person name="Lang B.F."/>
            <person name="Sone T."/>
            <person name="Abe A."/>
            <person name="Calvo S.E."/>
            <person name="Corrochano L.M."/>
            <person name="Engels R."/>
            <person name="Fu J."/>
            <person name="Hansberg W."/>
            <person name="Kim J.-M."/>
            <person name="Kodira C.D."/>
            <person name="Koehrsen M.J."/>
            <person name="Liu B."/>
            <person name="Miranda-Saavedra D."/>
            <person name="O'Leary S."/>
            <person name="Ortiz-Castellanos L."/>
            <person name="Poulter R."/>
            <person name="Rodriguez-Romero J."/>
            <person name="Ruiz-Herrera J."/>
            <person name="Shen Y.-Q."/>
            <person name="Zeng Q."/>
            <person name="Galagan J."/>
            <person name="Birren B.W."/>
            <person name="Cuomo C.A."/>
            <person name="Wickes B.L."/>
        </authorList>
    </citation>
    <scope>NUCLEOTIDE SEQUENCE [LARGE SCALE GENOMIC DNA]</scope>
    <source>
        <strain evidence="2">RA 99-880 / ATCC MYA-4621 / FGSC 9543 / NRRL 43880</strain>
    </source>
</reference>
<dbReference type="RefSeq" id="XP_067514342.1">
    <property type="nucleotide sequence ID" value="XM_067658241.1"/>
</dbReference>
<gene>
    <name evidence="1" type="ORF">RO3G_03651</name>
</gene>
<name>I1BRW6_RHIO9</name>
<dbReference type="AlphaFoldDB" id="I1BRW6"/>
<dbReference type="GeneID" id="93610622"/>
<keyword evidence="2" id="KW-1185">Reference proteome</keyword>
<protein>
    <submittedName>
        <fullName evidence="1">Uncharacterized protein</fullName>
    </submittedName>
</protein>
<organism evidence="1 2">
    <name type="scientific">Rhizopus delemar (strain RA 99-880 / ATCC MYA-4621 / FGSC 9543 / NRRL 43880)</name>
    <name type="common">Mucormycosis agent</name>
    <name type="synonym">Rhizopus arrhizus var. delemar</name>
    <dbReference type="NCBI Taxonomy" id="246409"/>
    <lineage>
        <taxon>Eukaryota</taxon>
        <taxon>Fungi</taxon>
        <taxon>Fungi incertae sedis</taxon>
        <taxon>Mucoromycota</taxon>
        <taxon>Mucoromycotina</taxon>
        <taxon>Mucoromycetes</taxon>
        <taxon>Mucorales</taxon>
        <taxon>Mucorineae</taxon>
        <taxon>Rhizopodaceae</taxon>
        <taxon>Rhizopus</taxon>
    </lineage>
</organism>
<evidence type="ECO:0000313" key="1">
    <source>
        <dbReference type="EMBL" id="EIE78946.1"/>
    </source>
</evidence>
<proteinExistence type="predicted"/>
<evidence type="ECO:0000313" key="2">
    <source>
        <dbReference type="Proteomes" id="UP000009138"/>
    </source>
</evidence>
<dbReference type="InParanoid" id="I1BRW6"/>
<dbReference type="EMBL" id="CH476733">
    <property type="protein sequence ID" value="EIE78946.1"/>
    <property type="molecule type" value="Genomic_DNA"/>
</dbReference>
<dbReference type="OrthoDB" id="2206599at2759"/>
<sequence>MPSTPIPGIKEEYFLSETEVHDLVSVYIPDDTVTSVDLSAWMSKDGSWDFTWDDLSNIQEYRSLVKSSMATKCTVGYVRKSNTDES</sequence>